<proteinExistence type="predicted"/>
<reference evidence="2" key="1">
    <citation type="journal article" date="2023" name="Mol. Phylogenet. Evol.">
        <title>Genome-scale phylogeny and comparative genomics of the fungal order Sordariales.</title>
        <authorList>
            <person name="Hensen N."/>
            <person name="Bonometti L."/>
            <person name="Westerberg I."/>
            <person name="Brannstrom I.O."/>
            <person name="Guillou S."/>
            <person name="Cros-Aarteil S."/>
            <person name="Calhoun S."/>
            <person name="Haridas S."/>
            <person name="Kuo A."/>
            <person name="Mondo S."/>
            <person name="Pangilinan J."/>
            <person name="Riley R."/>
            <person name="LaButti K."/>
            <person name="Andreopoulos B."/>
            <person name="Lipzen A."/>
            <person name="Chen C."/>
            <person name="Yan M."/>
            <person name="Daum C."/>
            <person name="Ng V."/>
            <person name="Clum A."/>
            <person name="Steindorff A."/>
            <person name="Ohm R.A."/>
            <person name="Martin F."/>
            <person name="Silar P."/>
            <person name="Natvig D.O."/>
            <person name="Lalanne C."/>
            <person name="Gautier V."/>
            <person name="Ament-Velasquez S.L."/>
            <person name="Kruys A."/>
            <person name="Hutchinson M.I."/>
            <person name="Powell A.J."/>
            <person name="Barry K."/>
            <person name="Miller A.N."/>
            <person name="Grigoriev I.V."/>
            <person name="Debuchy R."/>
            <person name="Gladieux P."/>
            <person name="Hiltunen Thoren M."/>
            <person name="Johannesson H."/>
        </authorList>
    </citation>
    <scope>NUCLEOTIDE SEQUENCE</scope>
    <source>
        <strain evidence="2">CBS 626.80</strain>
    </source>
</reference>
<protein>
    <submittedName>
        <fullName evidence="2">Uncharacterized protein</fullName>
    </submittedName>
</protein>
<dbReference type="EMBL" id="MU859123">
    <property type="protein sequence ID" value="KAK3952462.1"/>
    <property type="molecule type" value="Genomic_DNA"/>
</dbReference>
<reference evidence="2" key="2">
    <citation type="submission" date="2023-06" db="EMBL/GenBank/DDBJ databases">
        <authorList>
            <consortium name="Lawrence Berkeley National Laboratory"/>
            <person name="Mondo S.J."/>
            <person name="Hensen N."/>
            <person name="Bonometti L."/>
            <person name="Westerberg I."/>
            <person name="Brannstrom I.O."/>
            <person name="Guillou S."/>
            <person name="Cros-Aarteil S."/>
            <person name="Calhoun S."/>
            <person name="Haridas S."/>
            <person name="Kuo A."/>
            <person name="Pangilinan J."/>
            <person name="Riley R."/>
            <person name="Labutti K."/>
            <person name="Andreopoulos B."/>
            <person name="Lipzen A."/>
            <person name="Chen C."/>
            <person name="Yanf M."/>
            <person name="Daum C."/>
            <person name="Ng V."/>
            <person name="Clum A."/>
            <person name="Steindorff A."/>
            <person name="Ohm R."/>
            <person name="Martin F."/>
            <person name="Silar P."/>
            <person name="Natvig D."/>
            <person name="Lalanne C."/>
            <person name="Gautier V."/>
            <person name="Ament-Velasquez S.L."/>
            <person name="Kruys A."/>
            <person name="Hutchinson M.I."/>
            <person name="Powell A.J."/>
            <person name="Barry K."/>
            <person name="Miller A.N."/>
            <person name="Grigoriev I.V."/>
            <person name="Debuchy R."/>
            <person name="Gladieux P."/>
            <person name="Thoren M.H."/>
            <person name="Johannesson H."/>
        </authorList>
    </citation>
    <scope>NUCLEOTIDE SEQUENCE</scope>
    <source>
        <strain evidence="2">CBS 626.80</strain>
    </source>
</reference>
<keyword evidence="3" id="KW-1185">Reference proteome</keyword>
<dbReference type="AlphaFoldDB" id="A0AAN6NUT1"/>
<evidence type="ECO:0000313" key="3">
    <source>
        <dbReference type="Proteomes" id="UP001303222"/>
    </source>
</evidence>
<dbReference type="Proteomes" id="UP001303222">
    <property type="component" value="Unassembled WGS sequence"/>
</dbReference>
<gene>
    <name evidence="2" type="ORF">QBC32DRAFT_212603</name>
</gene>
<comment type="caution">
    <text evidence="2">The sequence shown here is derived from an EMBL/GenBank/DDBJ whole genome shotgun (WGS) entry which is preliminary data.</text>
</comment>
<feature type="compositionally biased region" description="Acidic residues" evidence="1">
    <location>
        <begin position="147"/>
        <end position="156"/>
    </location>
</feature>
<feature type="region of interest" description="Disordered" evidence="1">
    <location>
        <begin position="135"/>
        <end position="157"/>
    </location>
</feature>
<accession>A0AAN6NUT1</accession>
<organism evidence="2 3">
    <name type="scientific">Pseudoneurospora amorphoporcata</name>
    <dbReference type="NCBI Taxonomy" id="241081"/>
    <lineage>
        <taxon>Eukaryota</taxon>
        <taxon>Fungi</taxon>
        <taxon>Dikarya</taxon>
        <taxon>Ascomycota</taxon>
        <taxon>Pezizomycotina</taxon>
        <taxon>Sordariomycetes</taxon>
        <taxon>Sordariomycetidae</taxon>
        <taxon>Sordariales</taxon>
        <taxon>Sordariaceae</taxon>
        <taxon>Pseudoneurospora</taxon>
    </lineage>
</organism>
<sequence length="180" mass="20926">MLPSTNGVSYQTCLPAMDKDTAQRFDQNSRKRWMLDKIHAFKQSLGENENKPSPDYALNKEPGYTLENLLPEDRFRDALLRAVRGEVPRSVFEDALLYRLEPWEEWVEKMRVHCAKYLDWRLGRLKKEQDLEERFGGGQLKPSGYEADVEGDEEAETVEKEALLPNKTTAKSIGEEYQRL</sequence>
<evidence type="ECO:0000256" key="1">
    <source>
        <dbReference type="SAM" id="MobiDB-lite"/>
    </source>
</evidence>
<evidence type="ECO:0000313" key="2">
    <source>
        <dbReference type="EMBL" id="KAK3952462.1"/>
    </source>
</evidence>
<name>A0AAN6NUT1_9PEZI</name>